<dbReference type="InterPro" id="IPR011195">
    <property type="entry name" value="UCP010256"/>
</dbReference>
<name>A0A919Q1U1_9ACTN</name>
<reference evidence="1" key="1">
    <citation type="submission" date="2021-01" db="EMBL/GenBank/DDBJ databases">
        <title>Whole genome shotgun sequence of Dactylosporangium siamense NBRC 106093.</title>
        <authorList>
            <person name="Komaki H."/>
            <person name="Tamura T."/>
        </authorList>
    </citation>
    <scope>NUCLEOTIDE SEQUENCE</scope>
    <source>
        <strain evidence="1">NBRC 106093</strain>
    </source>
</reference>
<dbReference type="RefSeq" id="WP_203854431.1">
    <property type="nucleotide sequence ID" value="NZ_BAAAVW010000001.1"/>
</dbReference>
<dbReference type="EMBL" id="BONQ01000190">
    <property type="protein sequence ID" value="GIG52838.1"/>
    <property type="molecule type" value="Genomic_DNA"/>
</dbReference>
<organism evidence="1 2">
    <name type="scientific">Dactylosporangium siamense</name>
    <dbReference type="NCBI Taxonomy" id="685454"/>
    <lineage>
        <taxon>Bacteria</taxon>
        <taxon>Bacillati</taxon>
        <taxon>Actinomycetota</taxon>
        <taxon>Actinomycetes</taxon>
        <taxon>Micromonosporales</taxon>
        <taxon>Micromonosporaceae</taxon>
        <taxon>Dactylosporangium</taxon>
    </lineage>
</organism>
<dbReference type="CDD" id="cd00198">
    <property type="entry name" value="vWFA"/>
    <property type="match status" value="1"/>
</dbReference>
<proteinExistence type="predicted"/>
<dbReference type="Proteomes" id="UP000660611">
    <property type="component" value="Unassembled WGS sequence"/>
</dbReference>
<accession>A0A919Q1U1</accession>
<dbReference type="Gene3D" id="3.40.50.410">
    <property type="entry name" value="von Willebrand factor, type A domain"/>
    <property type="match status" value="1"/>
</dbReference>
<dbReference type="Pfam" id="PF05762">
    <property type="entry name" value="VWA_CoxE"/>
    <property type="match status" value="1"/>
</dbReference>
<dbReference type="SUPFAM" id="SSF53300">
    <property type="entry name" value="vWA-like"/>
    <property type="match status" value="1"/>
</dbReference>
<dbReference type="PANTHER" id="PTHR39338:SF6">
    <property type="entry name" value="BLL5662 PROTEIN"/>
    <property type="match status" value="1"/>
</dbReference>
<dbReference type="InterPro" id="IPR036465">
    <property type="entry name" value="vWFA_dom_sf"/>
</dbReference>
<dbReference type="InterPro" id="IPR008912">
    <property type="entry name" value="Uncharacterised_CoxE"/>
</dbReference>
<keyword evidence="2" id="KW-1185">Reference proteome</keyword>
<evidence type="ECO:0000313" key="2">
    <source>
        <dbReference type="Proteomes" id="UP000660611"/>
    </source>
</evidence>
<sequence length="354" mass="38000">MLSEVAGKLRAAGLPVTLDRLAAYGEALDAVGVGHAYWVGRLTLCGSPEDIARYDAAFAGAKSAARGPAWQVRRLPERSLFRATMPPSAAAGDQDPALAVRATDAEVLRHRDIATLSADERAEAAALLAQVAAADITRPGHRHRPAGHGDVDRRRSVRAMLRAGGEPRPLRRQARAPRPRRLVLLVDVSGSMSPYADALLRLAHAFTRHRPRWTETYTLGTRLTRLTPALRIRDVETALREAGRLIPDWRGGTRLADGVAAFVRRDGHRGVARRAAVVVFSDGWESADPARLGATVAHLHRLAARTIWVSPHAGRPGFAPTAGGLAAVLPHVDALVAGHTVAALHAVLEEVRRA</sequence>
<dbReference type="PANTHER" id="PTHR39338">
    <property type="entry name" value="BLL5662 PROTEIN-RELATED"/>
    <property type="match status" value="1"/>
</dbReference>
<dbReference type="AlphaFoldDB" id="A0A919Q1U1"/>
<dbReference type="PIRSF" id="PIRSF010256">
    <property type="entry name" value="CoxE_vWa"/>
    <property type="match status" value="1"/>
</dbReference>
<comment type="caution">
    <text evidence="1">The sequence shown here is derived from an EMBL/GenBank/DDBJ whole genome shotgun (WGS) entry which is preliminary data.</text>
</comment>
<gene>
    <name evidence="1" type="ORF">Dsi01nite_108790</name>
</gene>
<evidence type="ECO:0000313" key="1">
    <source>
        <dbReference type="EMBL" id="GIG52838.1"/>
    </source>
</evidence>
<protein>
    <submittedName>
        <fullName evidence="1">VWA domain-containing protein</fullName>
    </submittedName>
</protein>